<evidence type="ECO:0000313" key="3">
    <source>
        <dbReference type="EMBL" id="CAF5225516.1"/>
    </source>
</evidence>
<dbReference type="EMBL" id="CAJOBI010359476">
    <property type="protein sequence ID" value="CAF5225516.1"/>
    <property type="molecule type" value="Genomic_DNA"/>
</dbReference>
<feature type="non-terminal residue" evidence="3">
    <location>
        <position position="1"/>
    </location>
</feature>
<reference evidence="3" key="1">
    <citation type="submission" date="2021-02" db="EMBL/GenBank/DDBJ databases">
        <authorList>
            <person name="Nowell W R."/>
        </authorList>
    </citation>
    <scope>NUCLEOTIDE SEQUENCE</scope>
</reference>
<feature type="non-terminal residue" evidence="3">
    <location>
        <position position="136"/>
    </location>
</feature>
<feature type="compositionally biased region" description="Low complexity" evidence="2">
    <location>
        <begin position="15"/>
        <end position="40"/>
    </location>
</feature>
<keyword evidence="1" id="KW-0175">Coiled coil</keyword>
<dbReference type="Proteomes" id="UP000676336">
    <property type="component" value="Unassembled WGS sequence"/>
</dbReference>
<name>A0A8S3K3N2_9BILA</name>
<organism evidence="3 4">
    <name type="scientific">Rotaria magnacalcarata</name>
    <dbReference type="NCBI Taxonomy" id="392030"/>
    <lineage>
        <taxon>Eukaryota</taxon>
        <taxon>Metazoa</taxon>
        <taxon>Spiralia</taxon>
        <taxon>Gnathifera</taxon>
        <taxon>Rotifera</taxon>
        <taxon>Eurotatoria</taxon>
        <taxon>Bdelloidea</taxon>
        <taxon>Philodinida</taxon>
        <taxon>Philodinidae</taxon>
        <taxon>Rotaria</taxon>
    </lineage>
</organism>
<protein>
    <submittedName>
        <fullName evidence="3">Uncharacterized protein</fullName>
    </submittedName>
</protein>
<accession>A0A8S3K3N2</accession>
<evidence type="ECO:0000313" key="4">
    <source>
        <dbReference type="Proteomes" id="UP000676336"/>
    </source>
</evidence>
<dbReference type="AlphaFoldDB" id="A0A8S3K3N2"/>
<feature type="coiled-coil region" evidence="1">
    <location>
        <begin position="101"/>
        <end position="128"/>
    </location>
</feature>
<evidence type="ECO:0000256" key="2">
    <source>
        <dbReference type="SAM" id="MobiDB-lite"/>
    </source>
</evidence>
<comment type="caution">
    <text evidence="3">The sequence shown here is derived from an EMBL/GenBank/DDBJ whole genome shotgun (WGS) entry which is preliminary data.</text>
</comment>
<gene>
    <name evidence="3" type="ORF">SMN809_LOCUS84343</name>
</gene>
<sequence length="136" mass="15250">QQQLQRQQIQLQLQQQLQPQRQQLLPPSSQQQQQQQQQQQTMPLSQKSLLSFTAPNPIIKESLKIETNQQQSHGIANDGAPTISVVKMQQSSTNNNPAFRSNSVSAANAELRRKKEEINNKIKKRAINASAASNDG</sequence>
<evidence type="ECO:0000256" key="1">
    <source>
        <dbReference type="SAM" id="Coils"/>
    </source>
</evidence>
<feature type="region of interest" description="Disordered" evidence="2">
    <location>
        <begin position="15"/>
        <end position="55"/>
    </location>
</feature>
<feature type="compositionally biased region" description="Polar residues" evidence="2">
    <location>
        <begin position="41"/>
        <end position="54"/>
    </location>
</feature>
<proteinExistence type="predicted"/>